<evidence type="ECO:0000256" key="1">
    <source>
        <dbReference type="SAM" id="Phobius"/>
    </source>
</evidence>
<sequence>MLLLHLATALSLLYFNTVLLLRLATLICLQLLGSLIRLSQFYFMTVTSPLREVSIFIILTHVCTQSSSSSWFFVSSLIMVVFVDSSKTPKNQFITILSHADEPIEEGITLAVFPSASSIYSSSFLCEVTRVQPFPSLDGLSSMSASSCGSRHGKQIGSSVLNWMRLQDAPGVDIRGDCVFIGLGDSEGKRSMI</sequence>
<accession>A0A2N9FFH2</accession>
<dbReference type="AlphaFoldDB" id="A0A2N9FFH2"/>
<gene>
    <name evidence="2" type="ORF">FSB_LOCUS13471</name>
</gene>
<reference evidence="2" key="1">
    <citation type="submission" date="2018-02" db="EMBL/GenBank/DDBJ databases">
        <authorList>
            <person name="Cohen D.B."/>
            <person name="Kent A.D."/>
        </authorList>
    </citation>
    <scope>NUCLEOTIDE SEQUENCE</scope>
</reference>
<protein>
    <submittedName>
        <fullName evidence="2">Uncharacterized protein</fullName>
    </submittedName>
</protein>
<feature type="transmembrane region" description="Helical" evidence="1">
    <location>
        <begin position="12"/>
        <end position="33"/>
    </location>
</feature>
<keyword evidence="1" id="KW-0812">Transmembrane</keyword>
<keyword evidence="1" id="KW-1133">Transmembrane helix</keyword>
<keyword evidence="1" id="KW-0472">Membrane</keyword>
<evidence type="ECO:0000313" key="2">
    <source>
        <dbReference type="EMBL" id="SPC85589.1"/>
    </source>
</evidence>
<organism evidence="2">
    <name type="scientific">Fagus sylvatica</name>
    <name type="common">Beechnut</name>
    <dbReference type="NCBI Taxonomy" id="28930"/>
    <lineage>
        <taxon>Eukaryota</taxon>
        <taxon>Viridiplantae</taxon>
        <taxon>Streptophyta</taxon>
        <taxon>Embryophyta</taxon>
        <taxon>Tracheophyta</taxon>
        <taxon>Spermatophyta</taxon>
        <taxon>Magnoliopsida</taxon>
        <taxon>eudicotyledons</taxon>
        <taxon>Gunneridae</taxon>
        <taxon>Pentapetalae</taxon>
        <taxon>rosids</taxon>
        <taxon>fabids</taxon>
        <taxon>Fagales</taxon>
        <taxon>Fagaceae</taxon>
        <taxon>Fagus</taxon>
    </lineage>
</organism>
<name>A0A2N9FFH2_FAGSY</name>
<dbReference type="EMBL" id="OIVN01000789">
    <property type="protein sequence ID" value="SPC85589.1"/>
    <property type="molecule type" value="Genomic_DNA"/>
</dbReference>
<proteinExistence type="predicted"/>